<protein>
    <submittedName>
        <fullName evidence="4">Uncharacterized protein</fullName>
    </submittedName>
</protein>
<proteinExistence type="predicted"/>
<evidence type="ECO:0000259" key="3">
    <source>
        <dbReference type="Pfam" id="PF24481"/>
    </source>
</evidence>
<dbReference type="PANTHER" id="PTHR39082">
    <property type="entry name" value="PHOSPHOLIPASE C-BETA-2-RELATED"/>
    <property type="match status" value="1"/>
</dbReference>
<keyword evidence="1" id="KW-0175">Coiled coil</keyword>
<dbReference type="EMBL" id="LGFU01000058">
    <property type="protein sequence ID" value="KUK46187.1"/>
    <property type="molecule type" value="Genomic_DNA"/>
</dbReference>
<name>A0A101FXP0_9CHLR</name>
<dbReference type="PANTHER" id="PTHR39082:SF1">
    <property type="entry name" value="SCAVENGER RECEPTOR CLASS A MEMBER 3"/>
    <property type="match status" value="1"/>
</dbReference>
<organism evidence="4 5">
    <name type="scientific">Anaerolinea thermophila</name>
    <dbReference type="NCBI Taxonomy" id="167964"/>
    <lineage>
        <taxon>Bacteria</taxon>
        <taxon>Bacillati</taxon>
        <taxon>Chloroflexota</taxon>
        <taxon>Anaerolineae</taxon>
        <taxon>Anaerolineales</taxon>
        <taxon>Anaerolineaceae</taxon>
        <taxon>Anaerolinea</taxon>
    </lineage>
</organism>
<evidence type="ECO:0000256" key="1">
    <source>
        <dbReference type="SAM" id="Coils"/>
    </source>
</evidence>
<feature type="domain" description="CT398-like coiled coil hairpin" evidence="3">
    <location>
        <begin position="9"/>
        <end position="185"/>
    </location>
</feature>
<feature type="domain" description="C4-type zinc ribbon" evidence="2">
    <location>
        <begin position="197"/>
        <end position="229"/>
    </location>
</feature>
<gene>
    <name evidence="4" type="ORF">XD73_0936</name>
</gene>
<evidence type="ECO:0000313" key="4">
    <source>
        <dbReference type="EMBL" id="KUK46187.1"/>
    </source>
</evidence>
<sequence>MNLTNLYELQLIDTQLNSITVEIASIEKKLKQNQQVLSATKCLEESQKVEESEQRTLRQIIEEIDQKKIKLSQSDAMLYSGKVQNPKELQDLQLEIQSLKKIIAKLEDKQLDQMIRLEEAQSQVEQANSTLNSISSQFETSKSQLAARRNVLTSDEAMLKKKREVVLQSISPDLLKHYETLQSRKNGLVIVLLENDACAACGTQLTPSERQEVRLTNVLFHCPTCGRILHIK</sequence>
<feature type="coiled-coil region" evidence="1">
    <location>
        <begin position="89"/>
        <end position="137"/>
    </location>
</feature>
<comment type="caution">
    <text evidence="4">The sequence shown here is derived from an EMBL/GenBank/DDBJ whole genome shotgun (WGS) entry which is preliminary data.</text>
</comment>
<dbReference type="Pfam" id="PF02591">
    <property type="entry name" value="Zn_ribbon_9"/>
    <property type="match status" value="1"/>
</dbReference>
<dbReference type="AlphaFoldDB" id="A0A101FXP0"/>
<dbReference type="InterPro" id="IPR003743">
    <property type="entry name" value="Zf-RING_7"/>
</dbReference>
<dbReference type="Gene3D" id="1.10.287.1490">
    <property type="match status" value="1"/>
</dbReference>
<dbReference type="Pfam" id="PF24481">
    <property type="entry name" value="CT398_CC"/>
    <property type="match status" value="1"/>
</dbReference>
<dbReference type="InterPro" id="IPR056003">
    <property type="entry name" value="CT398_CC_hairpin"/>
</dbReference>
<evidence type="ECO:0000259" key="2">
    <source>
        <dbReference type="Pfam" id="PF02591"/>
    </source>
</evidence>
<dbReference type="InterPro" id="IPR052376">
    <property type="entry name" value="Oxidative_Scav/Glycosyltrans"/>
</dbReference>
<dbReference type="Proteomes" id="UP000064249">
    <property type="component" value="Unassembled WGS sequence"/>
</dbReference>
<reference evidence="4 5" key="1">
    <citation type="journal article" date="2015" name="MBio">
        <title>Genome-Resolved Metagenomic Analysis Reveals Roles for Candidate Phyla and Other Microbial Community Members in Biogeochemical Transformations in Oil Reservoirs.</title>
        <authorList>
            <person name="Hu P."/>
            <person name="Tom L."/>
            <person name="Singh A."/>
            <person name="Thomas B.C."/>
            <person name="Baker B.J."/>
            <person name="Piceno Y.M."/>
            <person name="Andersen G.L."/>
            <person name="Banfield J.F."/>
        </authorList>
    </citation>
    <scope>NUCLEOTIDE SEQUENCE [LARGE SCALE GENOMIC DNA]</scope>
    <source>
        <strain evidence="4">46_16</strain>
    </source>
</reference>
<evidence type="ECO:0000313" key="5">
    <source>
        <dbReference type="Proteomes" id="UP000064249"/>
    </source>
</evidence>
<accession>A0A101FXP0</accession>